<evidence type="ECO:0000256" key="3">
    <source>
        <dbReference type="ARBA" id="ARBA00022617"/>
    </source>
</evidence>
<evidence type="ECO:0000256" key="5">
    <source>
        <dbReference type="ARBA" id="ARBA00023002"/>
    </source>
</evidence>
<feature type="domain" description="Heme haloperoxidase family profile" evidence="9">
    <location>
        <begin position="30"/>
        <end position="221"/>
    </location>
</feature>
<evidence type="ECO:0000256" key="7">
    <source>
        <dbReference type="ARBA" id="ARBA00025795"/>
    </source>
</evidence>
<evidence type="ECO:0000256" key="6">
    <source>
        <dbReference type="ARBA" id="ARBA00023004"/>
    </source>
</evidence>
<dbReference type="PANTHER" id="PTHR33577:SF9">
    <property type="entry name" value="PEROXIDASE STCC"/>
    <property type="match status" value="1"/>
</dbReference>
<keyword evidence="8" id="KW-0732">Signal</keyword>
<dbReference type="SUPFAM" id="SSF47571">
    <property type="entry name" value="Cloroperoxidase"/>
    <property type="match status" value="1"/>
</dbReference>
<evidence type="ECO:0000313" key="11">
    <source>
        <dbReference type="Proteomes" id="UP000794436"/>
    </source>
</evidence>
<keyword evidence="11" id="KW-1185">Reference proteome</keyword>
<comment type="cofactor">
    <cofactor evidence="1">
        <name>heme b</name>
        <dbReference type="ChEBI" id="CHEBI:60344"/>
    </cofactor>
</comment>
<dbReference type="AlphaFoldDB" id="A0A8K1FGW9"/>
<dbReference type="PANTHER" id="PTHR33577">
    <property type="entry name" value="STERIGMATOCYSTIN BIOSYNTHESIS PEROXIDASE STCC-RELATED"/>
    <property type="match status" value="1"/>
</dbReference>
<evidence type="ECO:0000259" key="9">
    <source>
        <dbReference type="PROSITE" id="PS51405"/>
    </source>
</evidence>
<name>A0A8K1FGW9_PYTOL</name>
<evidence type="ECO:0000256" key="4">
    <source>
        <dbReference type="ARBA" id="ARBA00022723"/>
    </source>
</evidence>
<reference evidence="10" key="1">
    <citation type="submission" date="2019-03" db="EMBL/GenBank/DDBJ databases">
        <title>Long read genome sequence of the mycoparasitic Pythium oligandrum ATCC 38472 isolated from sugarbeet rhizosphere.</title>
        <authorList>
            <person name="Gaulin E."/>
        </authorList>
    </citation>
    <scope>NUCLEOTIDE SEQUENCE</scope>
    <source>
        <strain evidence="10">ATCC 38472_TT</strain>
    </source>
</reference>
<organism evidence="10 11">
    <name type="scientific">Pythium oligandrum</name>
    <name type="common">Mycoparasitic fungus</name>
    <dbReference type="NCBI Taxonomy" id="41045"/>
    <lineage>
        <taxon>Eukaryota</taxon>
        <taxon>Sar</taxon>
        <taxon>Stramenopiles</taxon>
        <taxon>Oomycota</taxon>
        <taxon>Peronosporomycetes</taxon>
        <taxon>Pythiales</taxon>
        <taxon>Pythiaceae</taxon>
        <taxon>Pythium</taxon>
    </lineage>
</organism>
<comment type="similarity">
    <text evidence="7">Belongs to the chloroperoxidase family.</text>
</comment>
<gene>
    <name evidence="10" type="ORF">Poli38472_007292</name>
</gene>
<dbReference type="Pfam" id="PF01328">
    <property type="entry name" value="Peroxidase_2"/>
    <property type="match status" value="1"/>
</dbReference>
<keyword evidence="5" id="KW-0560">Oxidoreductase</keyword>
<keyword evidence="3" id="KW-0349">Heme</keyword>
<protein>
    <recommendedName>
        <fullName evidence="9">Heme haloperoxidase family profile domain-containing protein</fullName>
    </recommendedName>
</protein>
<dbReference type="GO" id="GO:0004601">
    <property type="term" value="F:peroxidase activity"/>
    <property type="evidence" value="ECO:0007669"/>
    <property type="project" value="UniProtKB-KW"/>
</dbReference>
<evidence type="ECO:0000256" key="2">
    <source>
        <dbReference type="ARBA" id="ARBA00022559"/>
    </source>
</evidence>
<keyword evidence="6" id="KW-0408">Iron</keyword>
<sequence length="221" mass="24757">MVSIYTFVFAAVALASTSTATLLCDAELLVGEYYRPSGHKVSGQFDAKTPFRRSPCPGVNTLANHGYINRDGKNFTRTQLKQAVMLYYNAEDTAAEAFLGPLPDVFDLNQFASHNKQEHDASLIHADLYLGEDPAAINRGMLEDVFRRADRDGNFGIQQLGELRKDRLATCLAHNPNCTSGDHQVFLAFGEAALVWHVTTQTVDKHMLRSFFEYERFPDNF</sequence>
<evidence type="ECO:0000256" key="1">
    <source>
        <dbReference type="ARBA" id="ARBA00001970"/>
    </source>
</evidence>
<proteinExistence type="inferred from homology"/>
<feature type="chain" id="PRO_5035438725" description="Heme haloperoxidase family profile domain-containing protein" evidence="8">
    <location>
        <begin position="21"/>
        <end position="221"/>
    </location>
</feature>
<dbReference type="InterPro" id="IPR000028">
    <property type="entry name" value="Chloroperoxidase"/>
</dbReference>
<accession>A0A8K1FGW9</accession>
<dbReference type="GO" id="GO:0046872">
    <property type="term" value="F:metal ion binding"/>
    <property type="evidence" value="ECO:0007669"/>
    <property type="project" value="UniProtKB-KW"/>
</dbReference>
<dbReference type="InterPro" id="IPR036851">
    <property type="entry name" value="Chloroperoxidase-like_sf"/>
</dbReference>
<evidence type="ECO:0000256" key="8">
    <source>
        <dbReference type="SAM" id="SignalP"/>
    </source>
</evidence>
<dbReference type="OrthoDB" id="407298at2759"/>
<dbReference type="Gene3D" id="1.10.489.10">
    <property type="entry name" value="Chloroperoxidase-like"/>
    <property type="match status" value="1"/>
</dbReference>
<feature type="signal peptide" evidence="8">
    <location>
        <begin position="1"/>
        <end position="20"/>
    </location>
</feature>
<dbReference type="Proteomes" id="UP000794436">
    <property type="component" value="Unassembled WGS sequence"/>
</dbReference>
<keyword evidence="2" id="KW-0575">Peroxidase</keyword>
<comment type="caution">
    <text evidence="10">The sequence shown here is derived from an EMBL/GenBank/DDBJ whole genome shotgun (WGS) entry which is preliminary data.</text>
</comment>
<dbReference type="PROSITE" id="PS51405">
    <property type="entry name" value="HEME_HALOPEROXIDASE"/>
    <property type="match status" value="1"/>
</dbReference>
<evidence type="ECO:0000313" key="10">
    <source>
        <dbReference type="EMBL" id="TMW59147.1"/>
    </source>
</evidence>
<keyword evidence="4" id="KW-0479">Metal-binding</keyword>
<dbReference type="EMBL" id="SPLM01000110">
    <property type="protein sequence ID" value="TMW59147.1"/>
    <property type="molecule type" value="Genomic_DNA"/>
</dbReference>